<reference evidence="1 2" key="1">
    <citation type="submission" date="2018-02" db="EMBL/GenBank/DDBJ databases">
        <title>Insights into the biology of acidophilic members of the Acidiferrobacteraceae family derived from comparative genomic analyses.</title>
        <authorList>
            <person name="Issotta F."/>
            <person name="Thyssen C."/>
            <person name="Mena C."/>
            <person name="Moya A."/>
            <person name="Bellenberg S."/>
            <person name="Sproer C."/>
            <person name="Covarrubias P.C."/>
            <person name="Sand W."/>
            <person name="Quatrini R."/>
            <person name="Vera M."/>
        </authorList>
    </citation>
    <scope>NUCLEOTIDE SEQUENCE [LARGE SCALE GENOMIC DNA]</scope>
    <source>
        <strain evidence="2">m-1</strain>
    </source>
</reference>
<evidence type="ECO:0000313" key="1">
    <source>
        <dbReference type="EMBL" id="RCN56571.1"/>
    </source>
</evidence>
<sequence>MSALIHYQHAHPQEAIADKELADLIEALSRHGILRFLTALTGALPHVGLITARGLNTQTSRTTLQNMVTLLSALGHVPPQDFSRFVGAVSAATQSVERETWHPQTGNGEPPGITGAYRLLQDDALWHALGPLLDGLKAFGEVLGAARATEQPPPPNEPLL</sequence>
<dbReference type="RefSeq" id="WP_065968619.1">
    <property type="nucleotide sequence ID" value="NZ_CP080624.1"/>
</dbReference>
<comment type="caution">
    <text evidence="1">The sequence shown here is derived from an EMBL/GenBank/DDBJ whole genome shotgun (WGS) entry which is preliminary data.</text>
</comment>
<proteinExistence type="predicted"/>
<protein>
    <submittedName>
        <fullName evidence="1">Uncharacterized protein</fullName>
    </submittedName>
</protein>
<organism evidence="1 2">
    <name type="scientific">Acidiferrobacter thiooxydans</name>
    <dbReference type="NCBI Taxonomy" id="163359"/>
    <lineage>
        <taxon>Bacteria</taxon>
        <taxon>Pseudomonadati</taxon>
        <taxon>Pseudomonadota</taxon>
        <taxon>Gammaproteobacteria</taxon>
        <taxon>Acidiferrobacterales</taxon>
        <taxon>Acidiferrobacteraceae</taxon>
        <taxon>Acidiferrobacter</taxon>
    </lineage>
</organism>
<gene>
    <name evidence="1" type="ORF">C4900_12325</name>
</gene>
<evidence type="ECO:0000313" key="2">
    <source>
        <dbReference type="Proteomes" id="UP000253250"/>
    </source>
</evidence>
<dbReference type="OrthoDB" id="5795508at2"/>
<dbReference type="EMBL" id="PSYR01000002">
    <property type="protein sequence ID" value="RCN56571.1"/>
    <property type="molecule type" value="Genomic_DNA"/>
</dbReference>
<accession>A0A1C2G540</accession>
<name>A0A1C2G540_9GAMM</name>
<dbReference type="STRING" id="163359.A9R16_00320"/>
<dbReference type="Proteomes" id="UP000253250">
    <property type="component" value="Unassembled WGS sequence"/>
</dbReference>
<dbReference type="AlphaFoldDB" id="A0A1C2G540"/>
<keyword evidence="2" id="KW-1185">Reference proteome</keyword>